<evidence type="ECO:0000313" key="11">
    <source>
        <dbReference type="Proteomes" id="UP000238823"/>
    </source>
</evidence>
<dbReference type="EMBL" id="PVNL01000045">
    <property type="protein sequence ID" value="PRQ08091.1"/>
    <property type="molecule type" value="Genomic_DNA"/>
</dbReference>
<feature type="domain" description="Cation efflux protein cytoplasmic" evidence="9">
    <location>
        <begin position="207"/>
        <end position="281"/>
    </location>
</feature>
<evidence type="ECO:0000313" key="10">
    <source>
        <dbReference type="EMBL" id="PRQ08091.1"/>
    </source>
</evidence>
<keyword evidence="6 7" id="KW-0472">Membrane</keyword>
<reference evidence="10 11" key="1">
    <citation type="submission" date="2018-03" db="EMBL/GenBank/DDBJ databases">
        <title>Draft Genome Sequences of the Obligatory Marine Myxobacteria Enhygromyxa salina SWB007.</title>
        <authorList>
            <person name="Poehlein A."/>
            <person name="Moghaddam J.A."/>
            <person name="Harms H."/>
            <person name="Alanjari M."/>
            <person name="Koenig G.M."/>
            <person name="Daniel R."/>
            <person name="Schaeberle T.F."/>
        </authorList>
    </citation>
    <scope>NUCLEOTIDE SEQUENCE [LARGE SCALE GENOMIC DNA]</scope>
    <source>
        <strain evidence="10 11">SWB007</strain>
    </source>
</reference>
<evidence type="ECO:0000256" key="6">
    <source>
        <dbReference type="ARBA" id="ARBA00023136"/>
    </source>
</evidence>
<dbReference type="InterPro" id="IPR027469">
    <property type="entry name" value="Cation_efflux_TMD_sf"/>
</dbReference>
<dbReference type="InterPro" id="IPR058533">
    <property type="entry name" value="Cation_efflux_TM"/>
</dbReference>
<dbReference type="OrthoDB" id="9806522at2"/>
<evidence type="ECO:0000256" key="3">
    <source>
        <dbReference type="ARBA" id="ARBA00022448"/>
    </source>
</evidence>
<dbReference type="InterPro" id="IPR027470">
    <property type="entry name" value="Cation_efflux_CTD"/>
</dbReference>
<evidence type="ECO:0000256" key="7">
    <source>
        <dbReference type="SAM" id="Phobius"/>
    </source>
</evidence>
<sequence>MNAKFRQLAATSIALSVVFLIFLSAVYAYFGSILALSQAADSIIDVLTSSAILFSLRVGAKPADRNHPRGHHRAEPIAALIAAVLAGVLGIEVVRAAVMALLTNADPHMHWLVALAFACKLLGKLGVFGTANILHERAQSPAVRALAIDARNDVLVCSLALVGFLAARYGWSAWDAWLAIPAGIWIGWSGLELAIDNVRLLMGEAAPEARQRALRATADGMPHVRASHDWKVRYEGAGLEVSVSIVLDEQLALREAHDIAVSVEQRLLAEPDVVSVTVHIDVDGP</sequence>
<dbReference type="GO" id="GO:0016020">
    <property type="term" value="C:membrane"/>
    <property type="evidence" value="ECO:0007669"/>
    <property type="project" value="UniProtKB-SubCell"/>
</dbReference>
<evidence type="ECO:0000256" key="5">
    <source>
        <dbReference type="ARBA" id="ARBA00022989"/>
    </source>
</evidence>
<dbReference type="GO" id="GO:0008324">
    <property type="term" value="F:monoatomic cation transmembrane transporter activity"/>
    <property type="evidence" value="ECO:0007669"/>
    <property type="project" value="InterPro"/>
</dbReference>
<feature type="transmembrane region" description="Helical" evidence="7">
    <location>
        <begin position="108"/>
        <end position="134"/>
    </location>
</feature>
<dbReference type="AlphaFoldDB" id="A0A2S9YSL2"/>
<dbReference type="InterPro" id="IPR002524">
    <property type="entry name" value="Cation_efflux"/>
</dbReference>
<feature type="transmembrane region" description="Helical" evidence="7">
    <location>
        <begin position="77"/>
        <end position="102"/>
    </location>
</feature>
<dbReference type="InterPro" id="IPR036837">
    <property type="entry name" value="Cation_efflux_CTD_sf"/>
</dbReference>
<feature type="transmembrane region" description="Helical" evidence="7">
    <location>
        <begin position="154"/>
        <end position="171"/>
    </location>
</feature>
<gene>
    <name evidence="10" type="primary">fieF</name>
    <name evidence="10" type="ORF">ENSA7_22450</name>
</gene>
<evidence type="ECO:0000256" key="4">
    <source>
        <dbReference type="ARBA" id="ARBA00022692"/>
    </source>
</evidence>
<dbReference type="PANTHER" id="PTHR43840">
    <property type="entry name" value="MITOCHONDRIAL METAL TRANSPORTER 1-RELATED"/>
    <property type="match status" value="1"/>
</dbReference>
<keyword evidence="4 7" id="KW-0812">Transmembrane</keyword>
<dbReference type="RefSeq" id="WP_106089274.1">
    <property type="nucleotide sequence ID" value="NZ_PVNL01000045.1"/>
</dbReference>
<name>A0A2S9YSL2_9BACT</name>
<evidence type="ECO:0000259" key="9">
    <source>
        <dbReference type="Pfam" id="PF16916"/>
    </source>
</evidence>
<dbReference type="NCBIfam" id="TIGR01297">
    <property type="entry name" value="CDF"/>
    <property type="match status" value="1"/>
</dbReference>
<accession>A0A2S9YSL2</accession>
<dbReference type="Pfam" id="PF01545">
    <property type="entry name" value="Cation_efflux"/>
    <property type="match status" value="1"/>
</dbReference>
<feature type="domain" description="Cation efflux protein transmembrane" evidence="8">
    <location>
        <begin position="11"/>
        <end position="202"/>
    </location>
</feature>
<evidence type="ECO:0000259" key="8">
    <source>
        <dbReference type="Pfam" id="PF01545"/>
    </source>
</evidence>
<dbReference type="Gene3D" id="3.30.70.1350">
    <property type="entry name" value="Cation efflux protein, cytoplasmic domain"/>
    <property type="match status" value="1"/>
</dbReference>
<organism evidence="10 11">
    <name type="scientific">Enhygromyxa salina</name>
    <dbReference type="NCBI Taxonomy" id="215803"/>
    <lineage>
        <taxon>Bacteria</taxon>
        <taxon>Pseudomonadati</taxon>
        <taxon>Myxococcota</taxon>
        <taxon>Polyangia</taxon>
        <taxon>Nannocystales</taxon>
        <taxon>Nannocystaceae</taxon>
        <taxon>Enhygromyxa</taxon>
    </lineage>
</organism>
<dbReference type="Gene3D" id="1.20.1510.10">
    <property type="entry name" value="Cation efflux protein transmembrane domain"/>
    <property type="match status" value="1"/>
</dbReference>
<evidence type="ECO:0000256" key="1">
    <source>
        <dbReference type="ARBA" id="ARBA00004141"/>
    </source>
</evidence>
<comment type="caution">
    <text evidence="10">The sequence shown here is derived from an EMBL/GenBank/DDBJ whole genome shotgun (WGS) entry which is preliminary data.</text>
</comment>
<dbReference type="SUPFAM" id="SSF160240">
    <property type="entry name" value="Cation efflux protein cytoplasmic domain-like"/>
    <property type="match status" value="1"/>
</dbReference>
<protein>
    <submittedName>
        <fullName evidence="10">Ferrous-iron efflux pump FieF</fullName>
    </submittedName>
</protein>
<dbReference type="SUPFAM" id="SSF161111">
    <property type="entry name" value="Cation efflux protein transmembrane domain-like"/>
    <property type="match status" value="1"/>
</dbReference>
<dbReference type="InterPro" id="IPR050291">
    <property type="entry name" value="CDF_Transporter"/>
</dbReference>
<dbReference type="Pfam" id="PF16916">
    <property type="entry name" value="ZT_dimer"/>
    <property type="match status" value="1"/>
</dbReference>
<feature type="transmembrane region" description="Helical" evidence="7">
    <location>
        <begin position="177"/>
        <end position="195"/>
    </location>
</feature>
<dbReference type="Proteomes" id="UP000238823">
    <property type="component" value="Unassembled WGS sequence"/>
</dbReference>
<comment type="similarity">
    <text evidence="2">Belongs to the cation diffusion facilitator (CDF) transporter (TC 2.A.4) family.</text>
</comment>
<dbReference type="PANTHER" id="PTHR43840:SF15">
    <property type="entry name" value="MITOCHONDRIAL METAL TRANSPORTER 1-RELATED"/>
    <property type="match status" value="1"/>
</dbReference>
<feature type="transmembrane region" description="Helical" evidence="7">
    <location>
        <begin position="38"/>
        <end position="56"/>
    </location>
</feature>
<evidence type="ECO:0000256" key="2">
    <source>
        <dbReference type="ARBA" id="ARBA00008114"/>
    </source>
</evidence>
<keyword evidence="3" id="KW-0813">Transport</keyword>
<comment type="subcellular location">
    <subcellularLocation>
        <location evidence="1">Membrane</location>
        <topology evidence="1">Multi-pass membrane protein</topology>
    </subcellularLocation>
</comment>
<proteinExistence type="inferred from homology"/>
<keyword evidence="5 7" id="KW-1133">Transmembrane helix</keyword>